<evidence type="ECO:0000256" key="1">
    <source>
        <dbReference type="ARBA" id="ARBA00023015"/>
    </source>
</evidence>
<reference evidence="5 6" key="1">
    <citation type="submission" date="2019-08" db="EMBL/GenBank/DDBJ databases">
        <title>Bacterial whole genome sequence for Glaciihabitans sp. CHu50b-6-2.</title>
        <authorList>
            <person name="Jin L."/>
        </authorList>
    </citation>
    <scope>NUCLEOTIDE SEQUENCE [LARGE SCALE GENOMIC DNA]</scope>
    <source>
        <strain evidence="5 6">CHu50b-6-2</strain>
    </source>
</reference>
<dbReference type="InterPro" id="IPR010982">
    <property type="entry name" value="Lambda_DNA-bd_dom_sf"/>
</dbReference>
<keyword evidence="3" id="KW-0804">Transcription</keyword>
<accession>A0A5C8UK60</accession>
<dbReference type="Gene3D" id="3.40.50.2300">
    <property type="match status" value="2"/>
</dbReference>
<dbReference type="GO" id="GO:0000976">
    <property type="term" value="F:transcription cis-regulatory region binding"/>
    <property type="evidence" value="ECO:0007669"/>
    <property type="project" value="TreeGrafter"/>
</dbReference>
<dbReference type="InterPro" id="IPR046335">
    <property type="entry name" value="LacI/GalR-like_sensor"/>
</dbReference>
<comment type="caution">
    <text evidence="5">The sequence shown here is derived from an EMBL/GenBank/DDBJ whole genome shotgun (WGS) entry which is preliminary data.</text>
</comment>
<keyword evidence="6" id="KW-1185">Reference proteome</keyword>
<dbReference type="GO" id="GO:0003700">
    <property type="term" value="F:DNA-binding transcription factor activity"/>
    <property type="evidence" value="ECO:0007669"/>
    <property type="project" value="TreeGrafter"/>
</dbReference>
<dbReference type="SMART" id="SM00354">
    <property type="entry name" value="HTH_LACI"/>
    <property type="match status" value="1"/>
</dbReference>
<keyword evidence="1" id="KW-0805">Transcription regulation</keyword>
<dbReference type="PANTHER" id="PTHR30146">
    <property type="entry name" value="LACI-RELATED TRANSCRIPTIONAL REPRESSOR"/>
    <property type="match status" value="1"/>
</dbReference>
<evidence type="ECO:0000259" key="4">
    <source>
        <dbReference type="PROSITE" id="PS50932"/>
    </source>
</evidence>
<dbReference type="SUPFAM" id="SSF47413">
    <property type="entry name" value="lambda repressor-like DNA-binding domains"/>
    <property type="match status" value="1"/>
</dbReference>
<dbReference type="Pfam" id="PF13377">
    <property type="entry name" value="Peripla_BP_3"/>
    <property type="match status" value="1"/>
</dbReference>
<dbReference type="Gene3D" id="1.10.260.40">
    <property type="entry name" value="lambda repressor-like DNA-binding domains"/>
    <property type="match status" value="1"/>
</dbReference>
<sequence>MTLNDVASLANVSPQTVSRAIRNPELVSERTVTRVQWAISTTGYVPNLAASNLASNRSKTIAAIIPTISASVFADALHGLDAVLTPHGYQLFIGATDYSIDREEELIRAFMGRRPDGLFIVGTKHTPAATLLLRKSRIPIVEAWNWTDEPIDNLVGFSNSDAIEAIVEYVVSKGYKHPTFAASLQPGDSRALDRQESFARTVARLLPGEPPRVVDSGTGVIDMDAGVRLLDIALKRHPETDVLMFASDIFAAGALLECRRRGISVPGDLAITGFGDFEISRHLLPTLTTVAVPNVEIGTRAGELLIARMSGIGEESEMVDLGFSVVARESA</sequence>
<keyword evidence="2 5" id="KW-0238">DNA-binding</keyword>
<dbReference type="PROSITE" id="PS00356">
    <property type="entry name" value="HTH_LACI_1"/>
    <property type="match status" value="1"/>
</dbReference>
<dbReference type="RefSeq" id="WP_147784739.1">
    <property type="nucleotide sequence ID" value="NZ_VRMG01000011.1"/>
</dbReference>
<organism evidence="5 6">
    <name type="scientific">Lacisediminihabitans profunda</name>
    <dbReference type="NCBI Taxonomy" id="2594790"/>
    <lineage>
        <taxon>Bacteria</taxon>
        <taxon>Bacillati</taxon>
        <taxon>Actinomycetota</taxon>
        <taxon>Actinomycetes</taxon>
        <taxon>Micrococcales</taxon>
        <taxon>Microbacteriaceae</taxon>
        <taxon>Lacisediminihabitans</taxon>
    </lineage>
</organism>
<dbReference type="InterPro" id="IPR028082">
    <property type="entry name" value="Peripla_BP_I"/>
</dbReference>
<dbReference type="PROSITE" id="PS50932">
    <property type="entry name" value="HTH_LACI_2"/>
    <property type="match status" value="1"/>
</dbReference>
<evidence type="ECO:0000313" key="6">
    <source>
        <dbReference type="Proteomes" id="UP000321379"/>
    </source>
</evidence>
<dbReference type="EMBL" id="VRMG01000011">
    <property type="protein sequence ID" value="TXN28742.1"/>
    <property type="molecule type" value="Genomic_DNA"/>
</dbReference>
<dbReference type="Pfam" id="PF00356">
    <property type="entry name" value="LacI"/>
    <property type="match status" value="1"/>
</dbReference>
<dbReference type="CDD" id="cd01392">
    <property type="entry name" value="HTH_LacI"/>
    <property type="match status" value="1"/>
</dbReference>
<dbReference type="CDD" id="cd01575">
    <property type="entry name" value="PBP1_GntR"/>
    <property type="match status" value="1"/>
</dbReference>
<feature type="domain" description="HTH lacI-type" evidence="4">
    <location>
        <begin position="1"/>
        <end position="55"/>
    </location>
</feature>
<dbReference type="SUPFAM" id="SSF53822">
    <property type="entry name" value="Periplasmic binding protein-like I"/>
    <property type="match status" value="1"/>
</dbReference>
<evidence type="ECO:0000313" key="5">
    <source>
        <dbReference type="EMBL" id="TXN28742.1"/>
    </source>
</evidence>
<protein>
    <submittedName>
        <fullName evidence="5">LacI family DNA-binding transcriptional regulator</fullName>
    </submittedName>
</protein>
<evidence type="ECO:0000256" key="2">
    <source>
        <dbReference type="ARBA" id="ARBA00023125"/>
    </source>
</evidence>
<dbReference type="InterPro" id="IPR000843">
    <property type="entry name" value="HTH_LacI"/>
</dbReference>
<dbReference type="Proteomes" id="UP000321379">
    <property type="component" value="Unassembled WGS sequence"/>
</dbReference>
<dbReference type="PANTHER" id="PTHR30146:SF33">
    <property type="entry name" value="TRANSCRIPTIONAL REGULATOR"/>
    <property type="match status" value="1"/>
</dbReference>
<evidence type="ECO:0000256" key="3">
    <source>
        <dbReference type="ARBA" id="ARBA00023163"/>
    </source>
</evidence>
<dbReference type="AlphaFoldDB" id="A0A5C8UK60"/>
<proteinExistence type="predicted"/>
<gene>
    <name evidence="5" type="ORF">FVP33_16230</name>
</gene>
<name>A0A5C8UK60_9MICO</name>